<gene>
    <name evidence="4" type="ORF">OGH68_07985</name>
</gene>
<name>A0ABY6I3T5_STRPE</name>
<sequence length="235" mass="25042">MTEPQEPTGPGPDRPAGSEPSARPADGGRPVLELDQSASASAYDPVAEEDGHGGRAGRFWSVRRVPAALLALVILGGAGLLLYDVAAVRADRPAMRWRRAAAEHLAEWRLDEIAVLAAAGAGVLVGVWLIVLAVTPGLRPLLPMRRDRAHLRAGLHRDAAALVLRDRAMEVSGVQTVRVRMGRSRASVQARAHFRDLDDVRADLDAALGVGLKELGLARPPALSVHVGRPPARKR</sequence>
<keyword evidence="2" id="KW-0472">Membrane</keyword>
<proteinExistence type="predicted"/>
<dbReference type="InterPro" id="IPR046253">
    <property type="entry name" value="DUF6286"/>
</dbReference>
<dbReference type="Pfam" id="PF19803">
    <property type="entry name" value="DUF6286"/>
    <property type="match status" value="1"/>
</dbReference>
<feature type="transmembrane region" description="Helical" evidence="2">
    <location>
        <begin position="65"/>
        <end position="83"/>
    </location>
</feature>
<organism evidence="4 5">
    <name type="scientific">Streptomyces peucetius</name>
    <dbReference type="NCBI Taxonomy" id="1950"/>
    <lineage>
        <taxon>Bacteria</taxon>
        <taxon>Bacillati</taxon>
        <taxon>Actinomycetota</taxon>
        <taxon>Actinomycetes</taxon>
        <taxon>Kitasatosporales</taxon>
        <taxon>Streptomycetaceae</taxon>
        <taxon>Streptomyces</taxon>
    </lineage>
</organism>
<evidence type="ECO:0000313" key="5">
    <source>
        <dbReference type="Proteomes" id="UP001163878"/>
    </source>
</evidence>
<feature type="transmembrane region" description="Helical" evidence="2">
    <location>
        <begin position="113"/>
        <end position="138"/>
    </location>
</feature>
<reference evidence="4" key="1">
    <citation type="submission" date="2022-10" db="EMBL/GenBank/DDBJ databases">
        <title>Cytochrome P450 Catalyzes Benzene Ring Formation in the Biosynthesis of Trialkyl-Substituted Aromatic Polyketides.</title>
        <authorList>
            <person name="Zhao E."/>
            <person name="Ge H."/>
        </authorList>
    </citation>
    <scope>NUCLEOTIDE SEQUENCE</scope>
    <source>
        <strain evidence="4">NA0869</strain>
    </source>
</reference>
<feature type="region of interest" description="Disordered" evidence="1">
    <location>
        <begin position="1"/>
        <end position="34"/>
    </location>
</feature>
<protein>
    <submittedName>
        <fullName evidence="4">DUF6286 domain-containing protein</fullName>
    </submittedName>
</protein>
<feature type="domain" description="DUF6286" evidence="3">
    <location>
        <begin position="124"/>
        <end position="227"/>
    </location>
</feature>
<evidence type="ECO:0000259" key="3">
    <source>
        <dbReference type="Pfam" id="PF19803"/>
    </source>
</evidence>
<accession>A0ABY6I3T5</accession>
<dbReference type="RefSeq" id="WP_264242630.1">
    <property type="nucleotide sequence ID" value="NZ_CP107567.1"/>
</dbReference>
<evidence type="ECO:0000313" key="4">
    <source>
        <dbReference type="EMBL" id="UYQ61419.1"/>
    </source>
</evidence>
<dbReference type="EMBL" id="CP107567">
    <property type="protein sequence ID" value="UYQ61419.1"/>
    <property type="molecule type" value="Genomic_DNA"/>
</dbReference>
<evidence type="ECO:0000256" key="2">
    <source>
        <dbReference type="SAM" id="Phobius"/>
    </source>
</evidence>
<keyword evidence="5" id="KW-1185">Reference proteome</keyword>
<evidence type="ECO:0000256" key="1">
    <source>
        <dbReference type="SAM" id="MobiDB-lite"/>
    </source>
</evidence>
<keyword evidence="2" id="KW-1133">Transmembrane helix</keyword>
<keyword evidence="2" id="KW-0812">Transmembrane</keyword>
<dbReference type="Proteomes" id="UP001163878">
    <property type="component" value="Chromosome"/>
</dbReference>